<sequence>MFPCKREIQLLTLLYHFHISFSKSGKKRLAFMLGAYTLHIELGAVKNIGPRMMVYLSVPCNR</sequence>
<reference evidence="1" key="2">
    <citation type="journal article" date="2015" name="Data Brief">
        <title>Shoot transcriptome of the giant reed, Arundo donax.</title>
        <authorList>
            <person name="Barrero R.A."/>
            <person name="Guerrero F.D."/>
            <person name="Moolhuijzen P."/>
            <person name="Goolsby J.A."/>
            <person name="Tidwell J."/>
            <person name="Bellgard S.E."/>
            <person name="Bellgard M.I."/>
        </authorList>
    </citation>
    <scope>NUCLEOTIDE SEQUENCE</scope>
    <source>
        <tissue evidence="1">Shoot tissue taken approximately 20 cm above the soil surface</tissue>
    </source>
</reference>
<dbReference type="EMBL" id="GBRH01224719">
    <property type="protein sequence ID" value="JAD73176.1"/>
    <property type="molecule type" value="Transcribed_RNA"/>
</dbReference>
<dbReference type="AlphaFoldDB" id="A0A0A9CC82"/>
<reference evidence="1" key="1">
    <citation type="submission" date="2014-09" db="EMBL/GenBank/DDBJ databases">
        <authorList>
            <person name="Magalhaes I.L.F."/>
            <person name="Oliveira U."/>
            <person name="Santos F.R."/>
            <person name="Vidigal T.H.D.A."/>
            <person name="Brescovit A.D."/>
            <person name="Santos A.J."/>
        </authorList>
    </citation>
    <scope>NUCLEOTIDE SEQUENCE</scope>
    <source>
        <tissue evidence="1">Shoot tissue taken approximately 20 cm above the soil surface</tissue>
    </source>
</reference>
<accession>A0A0A9CC82</accession>
<proteinExistence type="predicted"/>
<evidence type="ECO:0000313" key="1">
    <source>
        <dbReference type="EMBL" id="JAD73176.1"/>
    </source>
</evidence>
<name>A0A0A9CC82_ARUDO</name>
<organism evidence="1">
    <name type="scientific">Arundo donax</name>
    <name type="common">Giant reed</name>
    <name type="synonym">Donax arundinaceus</name>
    <dbReference type="NCBI Taxonomy" id="35708"/>
    <lineage>
        <taxon>Eukaryota</taxon>
        <taxon>Viridiplantae</taxon>
        <taxon>Streptophyta</taxon>
        <taxon>Embryophyta</taxon>
        <taxon>Tracheophyta</taxon>
        <taxon>Spermatophyta</taxon>
        <taxon>Magnoliopsida</taxon>
        <taxon>Liliopsida</taxon>
        <taxon>Poales</taxon>
        <taxon>Poaceae</taxon>
        <taxon>PACMAD clade</taxon>
        <taxon>Arundinoideae</taxon>
        <taxon>Arundineae</taxon>
        <taxon>Arundo</taxon>
    </lineage>
</organism>
<protein>
    <submittedName>
        <fullName evidence="1">Uncharacterized protein</fullName>
    </submittedName>
</protein>